<evidence type="ECO:0000313" key="3">
    <source>
        <dbReference type="Proteomes" id="UP000292003"/>
    </source>
</evidence>
<dbReference type="Gene3D" id="3.40.109.10">
    <property type="entry name" value="NADH Oxidase"/>
    <property type="match status" value="1"/>
</dbReference>
<dbReference type="PANTHER" id="PTHR43745:SF2">
    <property type="entry name" value="NITROREDUCTASE MJ1384-RELATED"/>
    <property type="match status" value="1"/>
</dbReference>
<dbReference type="GO" id="GO:0016491">
    <property type="term" value="F:oxidoreductase activity"/>
    <property type="evidence" value="ECO:0007669"/>
    <property type="project" value="InterPro"/>
</dbReference>
<dbReference type="PANTHER" id="PTHR43745">
    <property type="entry name" value="NITROREDUCTASE MJ1384-RELATED"/>
    <property type="match status" value="1"/>
</dbReference>
<dbReference type="EMBL" id="SFCC01000011">
    <property type="protein sequence ID" value="RZQ61705.1"/>
    <property type="molecule type" value="Genomic_DNA"/>
</dbReference>
<comment type="caution">
    <text evidence="2">The sequence shown here is derived from an EMBL/GenBank/DDBJ whole genome shotgun (WGS) entry which is preliminary data.</text>
</comment>
<dbReference type="Pfam" id="PF00881">
    <property type="entry name" value="Nitroreductase"/>
    <property type="match status" value="1"/>
</dbReference>
<accession>A0A4V2ELI7</accession>
<dbReference type="InterPro" id="IPR052544">
    <property type="entry name" value="Bacteriocin_Proc_Enz"/>
</dbReference>
<dbReference type="OrthoDB" id="3723182at2"/>
<keyword evidence="3" id="KW-1185">Reference proteome</keyword>
<evidence type="ECO:0000259" key="1">
    <source>
        <dbReference type="Pfam" id="PF00881"/>
    </source>
</evidence>
<dbReference type="CDD" id="cd02142">
    <property type="entry name" value="McbC_SagB-like_oxidoreductase"/>
    <property type="match status" value="1"/>
</dbReference>
<organism evidence="2 3">
    <name type="scientific">Amycolatopsis suaedae</name>
    <dbReference type="NCBI Taxonomy" id="2510978"/>
    <lineage>
        <taxon>Bacteria</taxon>
        <taxon>Bacillati</taxon>
        <taxon>Actinomycetota</taxon>
        <taxon>Actinomycetes</taxon>
        <taxon>Pseudonocardiales</taxon>
        <taxon>Pseudonocardiaceae</taxon>
        <taxon>Amycolatopsis</taxon>
    </lineage>
</organism>
<name>A0A4V2ELI7_9PSEU</name>
<dbReference type="InterPro" id="IPR029479">
    <property type="entry name" value="Nitroreductase"/>
</dbReference>
<reference evidence="2 3" key="1">
    <citation type="submission" date="2019-02" db="EMBL/GenBank/DDBJ databases">
        <title>Draft genome sequence of Amycolatopsis sp. 8-3EHSu isolated from roots of Suaeda maritima.</title>
        <authorList>
            <person name="Duangmal K."/>
            <person name="Chantavorakit T."/>
        </authorList>
    </citation>
    <scope>NUCLEOTIDE SEQUENCE [LARGE SCALE GENOMIC DNA]</scope>
    <source>
        <strain evidence="2 3">8-3EHSu</strain>
    </source>
</reference>
<sequence>MKFRRARTLVGYWSEGEFVLEDYLTAKSSDNDEDNATVVDAATMNLLNLFDEWTDVETVLADLPGYDPESVRAAVTALAEAGLLRSPEQAEREDTLISEWAAWSEEARFFHFGTKDAAYIGDDEEHRAAAAAVALAAGPPPPIFKSYPDAPLVRLPRAFLPLRRDFDEVLLARRTHREFTSEPVTLRELATVLHYAFAPMYFVDAREYGTLLMRTSPGGGARHELEPYIGVLDVEGVAPGLYHYNAELHALELIDPAFDRAAVDRLAFGQRMAVDAGFVVFLTAMIKRTTYKYKHPRTLRMIMLDAGHLAQTFDLVTTAVGLGPFQTAAFRDSEVETALGVDGIGETALYLLGAGRPAGPTDGHPIDMPVASTPYPG</sequence>
<protein>
    <submittedName>
        <fullName evidence="2">SagB/ThcOx family dehydrogenase</fullName>
    </submittedName>
</protein>
<dbReference type="InterPro" id="IPR000415">
    <property type="entry name" value="Nitroreductase-like"/>
</dbReference>
<feature type="domain" description="Nitroreductase" evidence="1">
    <location>
        <begin position="172"/>
        <end position="355"/>
    </location>
</feature>
<dbReference type="RefSeq" id="WP_130477437.1">
    <property type="nucleotide sequence ID" value="NZ_SFCC01000011.1"/>
</dbReference>
<dbReference type="AlphaFoldDB" id="A0A4V2ELI7"/>
<gene>
    <name evidence="2" type="ORF">EWH70_22360</name>
</gene>
<proteinExistence type="predicted"/>
<dbReference type="InterPro" id="IPR020051">
    <property type="entry name" value="SagB-type_dehydrogenase"/>
</dbReference>
<dbReference type="SUPFAM" id="SSF55469">
    <property type="entry name" value="FMN-dependent nitroreductase-like"/>
    <property type="match status" value="1"/>
</dbReference>
<evidence type="ECO:0000313" key="2">
    <source>
        <dbReference type="EMBL" id="RZQ61705.1"/>
    </source>
</evidence>
<dbReference type="Proteomes" id="UP000292003">
    <property type="component" value="Unassembled WGS sequence"/>
</dbReference>
<dbReference type="NCBIfam" id="TIGR03605">
    <property type="entry name" value="antibiot_sagB"/>
    <property type="match status" value="1"/>
</dbReference>